<comment type="subcellular location">
    <subcellularLocation>
        <location evidence="1">Cell membrane</location>
        <topology evidence="1">Multi-pass membrane protein</topology>
    </subcellularLocation>
</comment>
<dbReference type="InterPro" id="IPR017039">
    <property type="entry name" value="Virul_fac_BrkB"/>
</dbReference>
<evidence type="ECO:0000256" key="5">
    <source>
        <dbReference type="ARBA" id="ARBA00023136"/>
    </source>
</evidence>
<comment type="caution">
    <text evidence="8">The sequence shown here is derived from an EMBL/GenBank/DDBJ whole genome shotgun (WGS) entry which is preliminary data.</text>
</comment>
<organism evidence="8 9">
    <name type="scientific">Streptomyces katrae</name>
    <dbReference type="NCBI Taxonomy" id="68223"/>
    <lineage>
        <taxon>Bacteria</taxon>
        <taxon>Bacillati</taxon>
        <taxon>Actinomycetota</taxon>
        <taxon>Actinomycetes</taxon>
        <taxon>Kitasatosporales</taxon>
        <taxon>Streptomycetaceae</taxon>
        <taxon>Streptomyces</taxon>
    </lineage>
</organism>
<protein>
    <submittedName>
        <fullName evidence="8">Uncharacterized protein</fullName>
    </submittedName>
</protein>
<accession>A0A0F4JKN1</accession>
<evidence type="ECO:0000313" key="9">
    <source>
        <dbReference type="Proteomes" id="UP000033551"/>
    </source>
</evidence>
<dbReference type="EMBL" id="JZWV01000354">
    <property type="protein sequence ID" value="KJY33501.1"/>
    <property type="molecule type" value="Genomic_DNA"/>
</dbReference>
<dbReference type="AlphaFoldDB" id="A0A0F4JKN1"/>
<evidence type="ECO:0000256" key="3">
    <source>
        <dbReference type="ARBA" id="ARBA00022692"/>
    </source>
</evidence>
<evidence type="ECO:0000313" key="8">
    <source>
        <dbReference type="EMBL" id="KJY33501.1"/>
    </source>
</evidence>
<keyword evidence="5 7" id="KW-0472">Membrane</keyword>
<sequence length="93" mass="9971">MPGQERSVAPDALGAHRRTPGHWTPAGRIAAALRRTAVRLWDDVAALYAGAGTHNRLYGSLAGTIVFLVWLWVTNLALLAGAQFNAVRARPGE</sequence>
<reference evidence="8 9" key="1">
    <citation type="submission" date="2015-02" db="EMBL/GenBank/DDBJ databases">
        <authorList>
            <person name="Ju K.-S."/>
            <person name="Doroghazi J.R."/>
            <person name="Metcalf W."/>
        </authorList>
    </citation>
    <scope>NUCLEOTIDE SEQUENCE [LARGE SCALE GENOMIC DNA]</scope>
    <source>
        <strain evidence="8 9">NRRL ISP-5550</strain>
    </source>
</reference>
<evidence type="ECO:0000256" key="1">
    <source>
        <dbReference type="ARBA" id="ARBA00004651"/>
    </source>
</evidence>
<keyword evidence="2" id="KW-1003">Cell membrane</keyword>
<proteinExistence type="predicted"/>
<name>A0A0F4JKN1_9ACTN</name>
<feature type="transmembrane region" description="Helical" evidence="7">
    <location>
        <begin position="57"/>
        <end position="80"/>
    </location>
</feature>
<keyword evidence="4 7" id="KW-1133">Transmembrane helix</keyword>
<dbReference type="Pfam" id="PF03631">
    <property type="entry name" value="Virul_fac_BrkB"/>
    <property type="match status" value="1"/>
</dbReference>
<dbReference type="PATRIC" id="fig|68223.7.peg.7045"/>
<evidence type="ECO:0000256" key="7">
    <source>
        <dbReference type="SAM" id="Phobius"/>
    </source>
</evidence>
<keyword evidence="9" id="KW-1185">Reference proteome</keyword>
<evidence type="ECO:0000256" key="4">
    <source>
        <dbReference type="ARBA" id="ARBA00022989"/>
    </source>
</evidence>
<evidence type="ECO:0000256" key="2">
    <source>
        <dbReference type="ARBA" id="ARBA00022475"/>
    </source>
</evidence>
<dbReference type="GO" id="GO:0005886">
    <property type="term" value="C:plasma membrane"/>
    <property type="evidence" value="ECO:0007669"/>
    <property type="project" value="UniProtKB-SubCell"/>
</dbReference>
<keyword evidence="3 7" id="KW-0812">Transmembrane</keyword>
<gene>
    <name evidence="8" type="ORF">VR44_13830</name>
</gene>
<dbReference type="Proteomes" id="UP000033551">
    <property type="component" value="Unassembled WGS sequence"/>
</dbReference>
<feature type="region of interest" description="Disordered" evidence="6">
    <location>
        <begin position="1"/>
        <end position="22"/>
    </location>
</feature>
<evidence type="ECO:0000256" key="6">
    <source>
        <dbReference type="SAM" id="MobiDB-lite"/>
    </source>
</evidence>